<organism evidence="2 3">
    <name type="scientific">Paracoccus contaminans</name>
    <dbReference type="NCBI Taxonomy" id="1945662"/>
    <lineage>
        <taxon>Bacteria</taxon>
        <taxon>Pseudomonadati</taxon>
        <taxon>Pseudomonadota</taxon>
        <taxon>Alphaproteobacteria</taxon>
        <taxon>Rhodobacterales</taxon>
        <taxon>Paracoccaceae</taxon>
        <taxon>Paracoccus</taxon>
    </lineage>
</organism>
<protein>
    <submittedName>
        <fullName evidence="2">Uncharacterized protein</fullName>
    </submittedName>
</protein>
<feature type="region of interest" description="Disordered" evidence="1">
    <location>
        <begin position="34"/>
        <end position="59"/>
    </location>
</feature>
<dbReference type="Proteomes" id="UP000193017">
    <property type="component" value="Chromosome"/>
</dbReference>
<dbReference type="STRING" id="1945662.B0A89_03675"/>
<feature type="compositionally biased region" description="Gly residues" evidence="1">
    <location>
        <begin position="48"/>
        <end position="59"/>
    </location>
</feature>
<name>A0A1W6CVK5_9RHOB</name>
<keyword evidence="3" id="KW-1185">Reference proteome</keyword>
<evidence type="ECO:0000313" key="3">
    <source>
        <dbReference type="Proteomes" id="UP000193017"/>
    </source>
</evidence>
<reference evidence="2 3" key="1">
    <citation type="submission" date="2017-03" db="EMBL/GenBank/DDBJ databases">
        <title>Genome sequence of Paracoccus contaminans isolated from a water microcosm.</title>
        <authorList>
            <person name="Aurass P."/>
            <person name="Karste S."/>
            <person name="Trost E."/>
            <person name="Glaeser S.P."/>
            <person name="Kaempfer P."/>
            <person name="Flieger A."/>
        </authorList>
    </citation>
    <scope>NUCLEOTIDE SEQUENCE [LARGE SCALE GENOMIC DNA]</scope>
    <source>
        <strain evidence="3">RKI 16-01929T\LMG 29738T\CCM 8701T\CIP 111112T</strain>
    </source>
</reference>
<proteinExistence type="predicted"/>
<evidence type="ECO:0000256" key="1">
    <source>
        <dbReference type="SAM" id="MobiDB-lite"/>
    </source>
</evidence>
<sequence length="59" mass="6100">MESRLRASFARQTMMQTLGATMEEAAEGRVTIARQGADRAPAPVPGQGRAGLDGAGRAA</sequence>
<dbReference type="EMBL" id="CP020612">
    <property type="protein sequence ID" value="ARJ68865.1"/>
    <property type="molecule type" value="Genomic_DNA"/>
</dbReference>
<dbReference type="KEGG" id="pcon:B0A89_03675"/>
<gene>
    <name evidence="2" type="ORF">B0A89_03675</name>
</gene>
<accession>A0A1W6CVK5</accession>
<evidence type="ECO:0000313" key="2">
    <source>
        <dbReference type="EMBL" id="ARJ68865.1"/>
    </source>
</evidence>
<dbReference type="AlphaFoldDB" id="A0A1W6CVK5"/>